<feature type="transmembrane region" description="Helical" evidence="8">
    <location>
        <begin position="538"/>
        <end position="557"/>
    </location>
</feature>
<feature type="transmembrane region" description="Helical" evidence="8">
    <location>
        <begin position="200"/>
        <end position="218"/>
    </location>
</feature>
<evidence type="ECO:0000259" key="10">
    <source>
        <dbReference type="SMART" id="SM01320"/>
    </source>
</evidence>
<keyword evidence="3 8" id="KW-0812">Transmembrane</keyword>
<dbReference type="Pfam" id="PF14558">
    <property type="entry name" value="TRP_N"/>
    <property type="match status" value="1"/>
</dbReference>
<proteinExistence type="inferred from homology"/>
<dbReference type="GO" id="GO:0009272">
    <property type="term" value="P:fungal-type cell wall biogenesis"/>
    <property type="evidence" value="ECO:0007669"/>
    <property type="project" value="TreeGrafter"/>
</dbReference>
<evidence type="ECO:0000256" key="3">
    <source>
        <dbReference type="ARBA" id="ARBA00022692"/>
    </source>
</evidence>
<dbReference type="GO" id="GO:0055085">
    <property type="term" value="P:transmembrane transport"/>
    <property type="evidence" value="ECO:0007669"/>
    <property type="project" value="TreeGrafter"/>
</dbReference>
<comment type="similarity">
    <text evidence="2">Belongs to the transient receptor potential (TRP) ion channel family.</text>
</comment>
<dbReference type="AlphaFoldDB" id="A0A6H0XY91"/>
<dbReference type="PANTHER" id="PTHR31145:SF5">
    <property type="entry name" value="DUF907 DOMAIN PROTEIN (AFU_ORTHOLOGUE AFUA_2G06100)"/>
    <property type="match status" value="1"/>
</dbReference>
<evidence type="ECO:0000256" key="2">
    <source>
        <dbReference type="ARBA" id="ARBA00010642"/>
    </source>
</evidence>
<dbReference type="GO" id="GO:0016020">
    <property type="term" value="C:membrane"/>
    <property type="evidence" value="ECO:0007669"/>
    <property type="project" value="UniProtKB-SubCell"/>
</dbReference>
<name>A0A6H0XY91_9PEZI</name>
<sequence length="748" mass="81801">MFGRLTLALFAALATVARAGDVLTSNGYQVCQDGGDFEIQKLDASFDRSTRVLNFNLSGTSSKMQKVTAILTIQAYGQQIYQTQFNPCDTSIMGLCPVPATSFAASGNQTLPEDYANKIPAIAYSIPDLDGSIKLQIMETATNASIGCIQASITNGKTVRLAAVQYASVGIVIAALLFAGLPAVLSGFHPGASTGASPSFALIVGWFQSMAMNGMLSVDYPPVYRSFSANFAFATGLVSWPSLQHTIDNFRNTTGGNTTHANYDYLQNTTLVFPGSSSNQTAVVKRSLSAVLKRALTFHTSDKDTISVTIAADSTVDTHSHFVSGIQAYSEQLSIPGANVFMTLLIMFALVLGVVIGAILLLKIILELTHLARTLPKWLESWRARFFSRLSRGATALVMIFYGVWVMFAIFQFTNGDSWAAKLLAGLSLGVFTILLAVYALRISHRARQLKHVDGNARQLYDDKETWVKYGIFYDSFKRSYWWFFIPLIVSSAARGAFIGGATGRGMVQAIGELVIDLVLLVMLIWTRPFQSRGSNAITIIVQIGRVVSMGCILVFVESINVNQMARTIVGFSLAITQAVITVTLAILLLINAIRFCVRDSREQRERERAEMDAHYERLSVRNSMPTSIIEGFGMAPEAPYSSRAVGDLRGAYDPVRRAESPSGSFHARYPSNASDSSRHSRNHSGDYLIPNAGLVDRQRGHGRSPSNDYLLANAARSSYEHNDSGPYDNSRLSDLSIHDNRDYRRLV</sequence>
<evidence type="ECO:0000256" key="8">
    <source>
        <dbReference type="SAM" id="Phobius"/>
    </source>
</evidence>
<feature type="region of interest" description="Disordered" evidence="7">
    <location>
        <begin position="657"/>
        <end position="691"/>
    </location>
</feature>
<evidence type="ECO:0000256" key="6">
    <source>
        <dbReference type="ARBA" id="ARBA00023136"/>
    </source>
</evidence>
<evidence type="ECO:0000313" key="11">
    <source>
        <dbReference type="EMBL" id="QIW99624.1"/>
    </source>
</evidence>
<accession>A0A6H0XY91</accession>
<evidence type="ECO:0000256" key="7">
    <source>
        <dbReference type="SAM" id="MobiDB-lite"/>
    </source>
</evidence>
<dbReference type="InterPro" id="IPR040241">
    <property type="entry name" value="TRP_Flc/Pkd2-like"/>
</dbReference>
<protein>
    <recommendedName>
        <fullName evidence="10">ML-like domain-containing protein</fullName>
    </recommendedName>
</protein>
<keyword evidence="12" id="KW-1185">Reference proteome</keyword>
<feature type="transmembrane region" description="Helical" evidence="8">
    <location>
        <begin position="569"/>
        <end position="598"/>
    </location>
</feature>
<feature type="transmembrane region" description="Helical" evidence="8">
    <location>
        <begin position="340"/>
        <end position="366"/>
    </location>
</feature>
<dbReference type="Proteomes" id="UP000503462">
    <property type="component" value="Chromosome 3"/>
</dbReference>
<feature type="domain" description="ML-like" evidence="10">
    <location>
        <begin position="21"/>
        <end position="160"/>
    </location>
</feature>
<organism evidence="11 12">
    <name type="scientific">Peltaster fructicola</name>
    <dbReference type="NCBI Taxonomy" id="286661"/>
    <lineage>
        <taxon>Eukaryota</taxon>
        <taxon>Fungi</taxon>
        <taxon>Dikarya</taxon>
        <taxon>Ascomycota</taxon>
        <taxon>Pezizomycotina</taxon>
        <taxon>Dothideomycetes</taxon>
        <taxon>Dothideomycetes incertae sedis</taxon>
        <taxon>Peltaster</taxon>
    </lineage>
</organism>
<reference evidence="11 12" key="1">
    <citation type="journal article" date="2016" name="Sci. Rep.">
        <title>Peltaster fructicola genome reveals evolution from an invasive phytopathogen to an ectophytic parasite.</title>
        <authorList>
            <person name="Xu C."/>
            <person name="Chen H."/>
            <person name="Gleason M.L."/>
            <person name="Xu J.R."/>
            <person name="Liu H."/>
            <person name="Zhang R."/>
            <person name="Sun G."/>
        </authorList>
    </citation>
    <scope>NUCLEOTIDE SEQUENCE [LARGE SCALE GENOMIC DNA]</scope>
    <source>
        <strain evidence="11 12">LNHT1506</strain>
    </source>
</reference>
<evidence type="ECO:0000256" key="1">
    <source>
        <dbReference type="ARBA" id="ARBA00004141"/>
    </source>
</evidence>
<dbReference type="SMART" id="SM01320">
    <property type="entry name" value="TRP_N"/>
    <property type="match status" value="1"/>
</dbReference>
<dbReference type="InterPro" id="IPR032800">
    <property type="entry name" value="TRP_N"/>
</dbReference>
<feature type="transmembrane region" description="Helical" evidence="8">
    <location>
        <begin position="419"/>
        <end position="441"/>
    </location>
</feature>
<feature type="transmembrane region" description="Helical" evidence="8">
    <location>
        <begin position="166"/>
        <end position="188"/>
    </location>
</feature>
<keyword evidence="5 8" id="KW-1133">Transmembrane helix</keyword>
<gene>
    <name evidence="11" type="ORF">AMS68_005142</name>
</gene>
<feature type="transmembrane region" description="Helical" evidence="8">
    <location>
        <begin position="393"/>
        <end position="413"/>
    </location>
</feature>
<dbReference type="OrthoDB" id="2115177at2759"/>
<feature type="transmembrane region" description="Helical" evidence="8">
    <location>
        <begin position="506"/>
        <end position="526"/>
    </location>
</feature>
<dbReference type="PANTHER" id="PTHR31145">
    <property type="entry name" value="INTEGRAL MEMBRANE PROTEIN (AFU_ORTHOLOGUE AFUA_7G01610)"/>
    <property type="match status" value="1"/>
</dbReference>
<feature type="transmembrane region" description="Helical" evidence="8">
    <location>
        <begin position="481"/>
        <end position="500"/>
    </location>
</feature>
<evidence type="ECO:0000313" key="12">
    <source>
        <dbReference type="Proteomes" id="UP000503462"/>
    </source>
</evidence>
<dbReference type="InterPro" id="IPR010308">
    <property type="entry name" value="TRP_C"/>
</dbReference>
<keyword evidence="4 9" id="KW-0732">Signal</keyword>
<keyword evidence="6 8" id="KW-0472">Membrane</keyword>
<evidence type="ECO:0000256" key="4">
    <source>
        <dbReference type="ARBA" id="ARBA00022729"/>
    </source>
</evidence>
<dbReference type="EMBL" id="CP051141">
    <property type="protein sequence ID" value="QIW99624.1"/>
    <property type="molecule type" value="Genomic_DNA"/>
</dbReference>
<feature type="signal peptide" evidence="9">
    <location>
        <begin position="1"/>
        <end position="19"/>
    </location>
</feature>
<feature type="chain" id="PRO_5026233358" description="ML-like domain-containing protein" evidence="9">
    <location>
        <begin position="20"/>
        <end position="748"/>
    </location>
</feature>
<evidence type="ECO:0000256" key="9">
    <source>
        <dbReference type="SAM" id="SignalP"/>
    </source>
</evidence>
<dbReference type="Pfam" id="PF06011">
    <property type="entry name" value="TRP"/>
    <property type="match status" value="1"/>
</dbReference>
<comment type="subcellular location">
    <subcellularLocation>
        <location evidence="1">Membrane</location>
        <topology evidence="1">Multi-pass membrane protein</topology>
    </subcellularLocation>
</comment>
<evidence type="ECO:0000256" key="5">
    <source>
        <dbReference type="ARBA" id="ARBA00022989"/>
    </source>
</evidence>